<evidence type="ECO:0000313" key="2">
    <source>
        <dbReference type="Proteomes" id="UP000319255"/>
    </source>
</evidence>
<gene>
    <name evidence="1" type="ORF">FJM51_15840</name>
</gene>
<keyword evidence="2" id="KW-1185">Reference proteome</keyword>
<dbReference type="GO" id="GO:0032259">
    <property type="term" value="P:methylation"/>
    <property type="evidence" value="ECO:0007669"/>
    <property type="project" value="UniProtKB-KW"/>
</dbReference>
<proteinExistence type="predicted"/>
<comment type="caution">
    <text evidence="1">The sequence shown here is derived from an EMBL/GenBank/DDBJ whole genome shotgun (WGS) entry which is preliminary data.</text>
</comment>
<dbReference type="Proteomes" id="UP000319255">
    <property type="component" value="Unassembled WGS sequence"/>
</dbReference>
<dbReference type="AlphaFoldDB" id="A0A501WQ59"/>
<dbReference type="Pfam" id="PF13489">
    <property type="entry name" value="Methyltransf_23"/>
    <property type="match status" value="1"/>
</dbReference>
<keyword evidence="1" id="KW-0489">Methyltransferase</keyword>
<keyword evidence="1" id="KW-0808">Transferase</keyword>
<name>A0A501WQ59_9RHOB</name>
<organism evidence="1 2">
    <name type="scientific">Amaricoccus solimangrovi</name>
    <dbReference type="NCBI Taxonomy" id="2589815"/>
    <lineage>
        <taxon>Bacteria</taxon>
        <taxon>Pseudomonadati</taxon>
        <taxon>Pseudomonadota</taxon>
        <taxon>Alphaproteobacteria</taxon>
        <taxon>Rhodobacterales</taxon>
        <taxon>Paracoccaceae</taxon>
        <taxon>Amaricoccus</taxon>
    </lineage>
</organism>
<dbReference type="InterPro" id="IPR029063">
    <property type="entry name" value="SAM-dependent_MTases_sf"/>
</dbReference>
<reference evidence="1 2" key="1">
    <citation type="submission" date="2019-06" db="EMBL/GenBank/DDBJ databases">
        <title>A novel bacterium of genus Amaricoccus, isolated from marine sediment.</title>
        <authorList>
            <person name="Huang H."/>
            <person name="Mo K."/>
            <person name="Hu Y."/>
        </authorList>
    </citation>
    <scope>NUCLEOTIDE SEQUENCE [LARGE SCALE GENOMIC DNA]</scope>
    <source>
        <strain evidence="1 2">HB172011</strain>
    </source>
</reference>
<dbReference type="Gene3D" id="3.40.50.150">
    <property type="entry name" value="Vaccinia Virus protein VP39"/>
    <property type="match status" value="1"/>
</dbReference>
<dbReference type="EMBL" id="VFRP01000017">
    <property type="protein sequence ID" value="TPE49141.1"/>
    <property type="molecule type" value="Genomic_DNA"/>
</dbReference>
<dbReference type="SUPFAM" id="SSF53335">
    <property type="entry name" value="S-adenosyl-L-methionine-dependent methyltransferases"/>
    <property type="match status" value="1"/>
</dbReference>
<evidence type="ECO:0000313" key="1">
    <source>
        <dbReference type="EMBL" id="TPE49141.1"/>
    </source>
</evidence>
<sequence>MSRLLESFYFVFMLIISSCCCYACGSCSRNFGIADDMEHHVLADFFSWNTRLCSSLDRVLVRDSENASLERFLTEIRPEHRVADVGGGKQPARLKYPDHAWNGVAYEGLDIDDTELRSAPPGIYSRVRVVDITDVPGEMSESYDRIICRNTLEHVRDMDRAIGGLAMMARPNGKIYVKTTCRFALYARLNRILPEVLKRRLLFFLFPHKSGDGFPAFYDRCTVREISDLASKHGLNPSFPVNQSYYSTYFTFLMPVYFVWRFFTGIQYLINKDYSERFELVFEKRD</sequence>
<dbReference type="CDD" id="cd02440">
    <property type="entry name" value="AdoMet_MTases"/>
    <property type="match status" value="1"/>
</dbReference>
<dbReference type="GO" id="GO:0008168">
    <property type="term" value="F:methyltransferase activity"/>
    <property type="evidence" value="ECO:0007669"/>
    <property type="project" value="UniProtKB-KW"/>
</dbReference>
<protein>
    <submittedName>
        <fullName evidence="1">Class I SAM-dependent methyltransferase</fullName>
    </submittedName>
</protein>
<dbReference type="OrthoDB" id="8153637at2"/>
<dbReference type="PROSITE" id="PS51257">
    <property type="entry name" value="PROKAR_LIPOPROTEIN"/>
    <property type="match status" value="1"/>
</dbReference>
<accession>A0A501WQ59</accession>